<proteinExistence type="predicted"/>
<dbReference type="SUPFAM" id="SSF56112">
    <property type="entry name" value="Protein kinase-like (PK-like)"/>
    <property type="match status" value="1"/>
</dbReference>
<reference evidence="4" key="2">
    <citation type="submission" date="2020-11" db="EMBL/GenBank/DDBJ databases">
        <authorList>
            <consortium name="DOE Joint Genome Institute"/>
            <person name="Kuo A."/>
            <person name="Miyauchi S."/>
            <person name="Kiss E."/>
            <person name="Drula E."/>
            <person name="Kohler A."/>
            <person name="Sanchez-Garcia M."/>
            <person name="Andreopoulos B."/>
            <person name="Barry K.W."/>
            <person name="Bonito G."/>
            <person name="Buee M."/>
            <person name="Carver A."/>
            <person name="Chen C."/>
            <person name="Cichocki N."/>
            <person name="Clum A."/>
            <person name="Culley D."/>
            <person name="Crous P.W."/>
            <person name="Fauchery L."/>
            <person name="Girlanda M."/>
            <person name="Hayes R."/>
            <person name="Keri Z."/>
            <person name="Labutti K."/>
            <person name="Lipzen A."/>
            <person name="Lombard V."/>
            <person name="Magnuson J."/>
            <person name="Maillard F."/>
            <person name="Morin E."/>
            <person name="Murat C."/>
            <person name="Nolan M."/>
            <person name="Ohm R."/>
            <person name="Pangilinan J."/>
            <person name="Pereira M."/>
            <person name="Perotto S."/>
            <person name="Peter M."/>
            <person name="Riley R."/>
            <person name="Sitrit Y."/>
            <person name="Stielow B."/>
            <person name="Szollosi G."/>
            <person name="Zifcakova L."/>
            <person name="Stursova M."/>
            <person name="Spatafora J.W."/>
            <person name="Tedersoo L."/>
            <person name="Vaario L.-M."/>
            <person name="Yamada A."/>
            <person name="Yan M."/>
            <person name="Wang P."/>
            <person name="Xu J."/>
            <person name="Bruns T."/>
            <person name="Baldrian P."/>
            <person name="Vilgalys R."/>
            <person name="Henrissat B."/>
            <person name="Grigoriev I.V."/>
            <person name="Hibbett D."/>
            <person name="Nagy L.G."/>
            <person name="Martin F.M."/>
        </authorList>
    </citation>
    <scope>NUCLEOTIDE SEQUENCE</scope>
    <source>
        <strain evidence="4">UH-Tt-Lm1</strain>
    </source>
</reference>
<organism evidence="4 5">
    <name type="scientific">Thelephora terrestris</name>
    <dbReference type="NCBI Taxonomy" id="56493"/>
    <lineage>
        <taxon>Eukaryota</taxon>
        <taxon>Fungi</taxon>
        <taxon>Dikarya</taxon>
        <taxon>Basidiomycota</taxon>
        <taxon>Agaricomycotina</taxon>
        <taxon>Agaricomycetes</taxon>
        <taxon>Thelephorales</taxon>
        <taxon>Thelephoraceae</taxon>
        <taxon>Thelephora</taxon>
    </lineage>
</organism>
<keyword evidence="1" id="KW-0547">Nucleotide-binding</keyword>
<keyword evidence="4" id="KW-0418">Kinase</keyword>
<dbReference type="GO" id="GO:0004672">
    <property type="term" value="F:protein kinase activity"/>
    <property type="evidence" value="ECO:0007669"/>
    <property type="project" value="InterPro"/>
</dbReference>
<dbReference type="SMART" id="SM00220">
    <property type="entry name" value="S_TKc"/>
    <property type="match status" value="1"/>
</dbReference>
<dbReference type="OrthoDB" id="346907at2759"/>
<feature type="non-terminal residue" evidence="4">
    <location>
        <position position="1"/>
    </location>
</feature>
<dbReference type="InterPro" id="IPR000719">
    <property type="entry name" value="Prot_kinase_dom"/>
</dbReference>
<dbReference type="EMBL" id="WIUZ02000013">
    <property type="protein sequence ID" value="KAF9781600.1"/>
    <property type="molecule type" value="Genomic_DNA"/>
</dbReference>
<dbReference type="PANTHER" id="PTHR24418">
    <property type="entry name" value="TYROSINE-PROTEIN KINASE"/>
    <property type="match status" value="1"/>
</dbReference>
<dbReference type="AlphaFoldDB" id="A0A9P6H897"/>
<keyword evidence="5" id="KW-1185">Reference proteome</keyword>
<dbReference type="Proteomes" id="UP000736335">
    <property type="component" value="Unassembled WGS sequence"/>
</dbReference>
<comment type="caution">
    <text evidence="4">The sequence shown here is derived from an EMBL/GenBank/DDBJ whole genome shotgun (WGS) entry which is preliminary data.</text>
</comment>
<gene>
    <name evidence="4" type="ORF">BJ322DRAFT_1077140</name>
</gene>
<feature type="domain" description="Protein kinase" evidence="3">
    <location>
        <begin position="23"/>
        <end position="354"/>
    </location>
</feature>
<dbReference type="InterPro" id="IPR001245">
    <property type="entry name" value="Ser-Thr/Tyr_kinase_cat_dom"/>
</dbReference>
<name>A0A9P6H897_9AGAM</name>
<sequence>MDHNPCLYAQRIVTGVAEVEDGFIRGERAGESQKESVLSVVEVLDEASNSPLCPSPLRKGCLVALPAICATDGILPSRCLLAGHLVVDYQSTICVGGADVRRGTLDGITVTVKTISCYLKGSLDDPQENAYREVIIWKNLKHPNILPLLGVDASILPLTTVSECMEYGNLREYLARFPNASRSNLLLDASRGLEYMHGVDCIHGDLKAFNVHVSSDHSAVLTNFRLASFLPDSEADAGASVSECDPWSVRWLAPELLFPEKFGLESARRSKETDVYAFAMVMYEAFSGSFPFEDLRNESSILCIRSGDRPHRPESGWDFGLTDELWKVMKTCWKRRDRRWKISHVVSTLEHHAVAAVTALAG</sequence>
<dbReference type="InterPro" id="IPR050198">
    <property type="entry name" value="Non-receptor_tyrosine_kinases"/>
</dbReference>
<dbReference type="InterPro" id="IPR011009">
    <property type="entry name" value="Kinase-like_dom_sf"/>
</dbReference>
<evidence type="ECO:0000256" key="1">
    <source>
        <dbReference type="ARBA" id="ARBA00022741"/>
    </source>
</evidence>
<dbReference type="Pfam" id="PF07714">
    <property type="entry name" value="PK_Tyr_Ser-Thr"/>
    <property type="match status" value="1"/>
</dbReference>
<dbReference type="PROSITE" id="PS50011">
    <property type="entry name" value="PROTEIN_KINASE_DOM"/>
    <property type="match status" value="1"/>
</dbReference>
<evidence type="ECO:0000313" key="4">
    <source>
        <dbReference type="EMBL" id="KAF9781600.1"/>
    </source>
</evidence>
<accession>A0A9P6H897</accession>
<evidence type="ECO:0000313" key="5">
    <source>
        <dbReference type="Proteomes" id="UP000736335"/>
    </source>
</evidence>
<dbReference type="GO" id="GO:0005524">
    <property type="term" value="F:ATP binding"/>
    <property type="evidence" value="ECO:0007669"/>
    <property type="project" value="UniProtKB-KW"/>
</dbReference>
<dbReference type="Gene3D" id="1.10.510.10">
    <property type="entry name" value="Transferase(Phosphotransferase) domain 1"/>
    <property type="match status" value="1"/>
</dbReference>
<reference evidence="4" key="1">
    <citation type="journal article" date="2020" name="Nat. Commun.">
        <title>Large-scale genome sequencing of mycorrhizal fungi provides insights into the early evolution of symbiotic traits.</title>
        <authorList>
            <person name="Miyauchi S."/>
            <person name="Kiss E."/>
            <person name="Kuo A."/>
            <person name="Drula E."/>
            <person name="Kohler A."/>
            <person name="Sanchez-Garcia M."/>
            <person name="Morin E."/>
            <person name="Andreopoulos B."/>
            <person name="Barry K.W."/>
            <person name="Bonito G."/>
            <person name="Buee M."/>
            <person name="Carver A."/>
            <person name="Chen C."/>
            <person name="Cichocki N."/>
            <person name="Clum A."/>
            <person name="Culley D."/>
            <person name="Crous P.W."/>
            <person name="Fauchery L."/>
            <person name="Girlanda M."/>
            <person name="Hayes R.D."/>
            <person name="Keri Z."/>
            <person name="LaButti K."/>
            <person name="Lipzen A."/>
            <person name="Lombard V."/>
            <person name="Magnuson J."/>
            <person name="Maillard F."/>
            <person name="Murat C."/>
            <person name="Nolan M."/>
            <person name="Ohm R.A."/>
            <person name="Pangilinan J."/>
            <person name="Pereira M.F."/>
            <person name="Perotto S."/>
            <person name="Peter M."/>
            <person name="Pfister S."/>
            <person name="Riley R."/>
            <person name="Sitrit Y."/>
            <person name="Stielow J.B."/>
            <person name="Szollosi G."/>
            <person name="Zifcakova L."/>
            <person name="Stursova M."/>
            <person name="Spatafora J.W."/>
            <person name="Tedersoo L."/>
            <person name="Vaario L.M."/>
            <person name="Yamada A."/>
            <person name="Yan M."/>
            <person name="Wang P."/>
            <person name="Xu J."/>
            <person name="Bruns T."/>
            <person name="Baldrian P."/>
            <person name="Vilgalys R."/>
            <person name="Dunand C."/>
            <person name="Henrissat B."/>
            <person name="Grigoriev I.V."/>
            <person name="Hibbett D."/>
            <person name="Nagy L.G."/>
            <person name="Martin F.M."/>
        </authorList>
    </citation>
    <scope>NUCLEOTIDE SEQUENCE</scope>
    <source>
        <strain evidence="4">UH-Tt-Lm1</strain>
    </source>
</reference>
<keyword evidence="2" id="KW-0067">ATP-binding</keyword>
<keyword evidence="4" id="KW-0808">Transferase</keyword>
<protein>
    <submittedName>
        <fullName evidence="4">Kinase-like domain-containing protein</fullName>
    </submittedName>
</protein>
<evidence type="ECO:0000259" key="3">
    <source>
        <dbReference type="PROSITE" id="PS50011"/>
    </source>
</evidence>
<evidence type="ECO:0000256" key="2">
    <source>
        <dbReference type="ARBA" id="ARBA00022840"/>
    </source>
</evidence>